<evidence type="ECO:0000256" key="1">
    <source>
        <dbReference type="ARBA" id="ARBA00008356"/>
    </source>
</evidence>
<keyword evidence="6" id="KW-1185">Reference proteome</keyword>
<protein>
    <recommendedName>
        <fullName evidence="4">DNA replication factor Cdt1 C-terminal domain-containing protein</fullName>
    </recommendedName>
</protein>
<dbReference type="InterPro" id="IPR038090">
    <property type="entry name" value="Cdt1_C_WH_dom_sf"/>
</dbReference>
<organism evidence="5 6">
    <name type="scientific">Cercophora samala</name>
    <dbReference type="NCBI Taxonomy" id="330535"/>
    <lineage>
        <taxon>Eukaryota</taxon>
        <taxon>Fungi</taxon>
        <taxon>Dikarya</taxon>
        <taxon>Ascomycota</taxon>
        <taxon>Pezizomycotina</taxon>
        <taxon>Sordariomycetes</taxon>
        <taxon>Sordariomycetidae</taxon>
        <taxon>Sordariales</taxon>
        <taxon>Lasiosphaeriaceae</taxon>
        <taxon>Cercophora</taxon>
    </lineage>
</organism>
<feature type="region of interest" description="Disordered" evidence="3">
    <location>
        <begin position="67"/>
        <end position="148"/>
    </location>
</feature>
<feature type="region of interest" description="Disordered" evidence="3">
    <location>
        <begin position="1"/>
        <end position="25"/>
    </location>
</feature>
<evidence type="ECO:0000313" key="6">
    <source>
        <dbReference type="Proteomes" id="UP001174997"/>
    </source>
</evidence>
<proteinExistence type="inferred from homology"/>
<comment type="similarity">
    <text evidence="1">Belongs to the Cdt1 family.</text>
</comment>
<dbReference type="EMBL" id="JAULSY010000139">
    <property type="protein sequence ID" value="KAK0662511.1"/>
    <property type="molecule type" value="Genomic_DNA"/>
</dbReference>
<dbReference type="InterPro" id="IPR032054">
    <property type="entry name" value="Cdt1_C"/>
</dbReference>
<evidence type="ECO:0000256" key="3">
    <source>
        <dbReference type="SAM" id="MobiDB-lite"/>
    </source>
</evidence>
<dbReference type="Proteomes" id="UP001174997">
    <property type="component" value="Unassembled WGS sequence"/>
</dbReference>
<comment type="caution">
    <text evidence="5">The sequence shown here is derived from an EMBL/GenBank/DDBJ whole genome shotgun (WGS) entry which is preliminary data.</text>
</comment>
<dbReference type="AlphaFoldDB" id="A0AA40D4M2"/>
<evidence type="ECO:0000313" key="5">
    <source>
        <dbReference type="EMBL" id="KAK0662511.1"/>
    </source>
</evidence>
<gene>
    <name evidence="5" type="ORF">QBC41DRAFT_28626</name>
</gene>
<feature type="domain" description="DNA replication factor Cdt1 C-terminal" evidence="4">
    <location>
        <begin position="365"/>
        <end position="462"/>
    </location>
</feature>
<reference evidence="5" key="1">
    <citation type="submission" date="2023-06" db="EMBL/GenBank/DDBJ databases">
        <title>Genome-scale phylogeny and comparative genomics of the fungal order Sordariales.</title>
        <authorList>
            <consortium name="Lawrence Berkeley National Laboratory"/>
            <person name="Hensen N."/>
            <person name="Bonometti L."/>
            <person name="Westerberg I."/>
            <person name="Brannstrom I.O."/>
            <person name="Guillou S."/>
            <person name="Cros-Aarteil S."/>
            <person name="Calhoun S."/>
            <person name="Haridas S."/>
            <person name="Kuo A."/>
            <person name="Mondo S."/>
            <person name="Pangilinan J."/>
            <person name="Riley R."/>
            <person name="Labutti K."/>
            <person name="Andreopoulos B."/>
            <person name="Lipzen A."/>
            <person name="Chen C."/>
            <person name="Yanf M."/>
            <person name="Daum C."/>
            <person name="Ng V."/>
            <person name="Clum A."/>
            <person name="Steindorff A."/>
            <person name="Ohm R."/>
            <person name="Martin F."/>
            <person name="Silar P."/>
            <person name="Natvig D."/>
            <person name="Lalanne C."/>
            <person name="Gautier V."/>
            <person name="Ament-Velasquez S.L."/>
            <person name="Kruys A."/>
            <person name="Hutchinson M.I."/>
            <person name="Powell A.J."/>
            <person name="Barry K."/>
            <person name="Miller A.N."/>
            <person name="Grigoriev I.V."/>
            <person name="Debuchy R."/>
            <person name="Gladieux P."/>
            <person name="Thoren M.H."/>
            <person name="Johannesson H."/>
        </authorList>
    </citation>
    <scope>NUCLEOTIDE SEQUENCE</scope>
    <source>
        <strain evidence="5">CBS 307.81</strain>
    </source>
</reference>
<name>A0AA40D4M2_9PEZI</name>
<keyword evidence="2" id="KW-0131">Cell cycle</keyword>
<evidence type="ECO:0000256" key="2">
    <source>
        <dbReference type="ARBA" id="ARBA00023306"/>
    </source>
</evidence>
<sequence length="490" mass="53689">MPGVVISRKTRSTAKSTKNPPATSSIANFTKISKLSTFGKDVASEKKATTGTIFGRTSNIEIVLTTKKRKVEDEVESTPKKQRRESEARPIATATPVSRKKKSVTFDLPENVAPAKPTPKRAAPVSTPSRKRGYQADEEDDASSQTSNLLERLNIQSPIQKRTKTVVAPTQNDFDLPQELLDLLDLQTAFLKSLSMEYAHNGTNSPVDLRNLYPSVTRAWGKRRVLLVDIQRLLGVLNWTPAKSSSEAPFLLSDYGRSKLCIDFSPSLPAGPIREAKLNMDFESNLRALWMSSSNKNVTLFLGTLPKAPIKKCESLLKAAIPKQTTLDSLKAGIQARKEAEQAAKEEAAKKLEQAVKTDGTKMTLLERIKMKESELKNMPEGPSPQQLQRQAALHRAEDVAAVIGMLCKASGGQARVSFTMQQVLTKLKDSLRTPVSGEDAGICVRLLAAEVTPEWIRVVKLGAREMVVVTVAGQPSQAVIKERVVKLLG</sequence>
<evidence type="ECO:0000259" key="4">
    <source>
        <dbReference type="Pfam" id="PF16679"/>
    </source>
</evidence>
<dbReference type="Gene3D" id="1.10.10.1420">
    <property type="entry name" value="DNA replication factor Cdt1, C-terminal WH domain"/>
    <property type="match status" value="1"/>
</dbReference>
<accession>A0AA40D4M2</accession>
<dbReference type="Pfam" id="PF26121">
    <property type="entry name" value="HTH_CDT1"/>
    <property type="match status" value="1"/>
</dbReference>
<dbReference type="Pfam" id="PF16679">
    <property type="entry name" value="CDT1_C"/>
    <property type="match status" value="1"/>
</dbReference>
<feature type="compositionally biased region" description="Polar residues" evidence="3">
    <location>
        <begin position="13"/>
        <end position="25"/>
    </location>
</feature>